<sequence length="71" mass="7666">MMSEAQCMYAVVQYDGAGRQDVRQVVAPFPDRGAAATFAVDNELRHFTVRPMVLAAPPGGPPTIPSPRRPV</sequence>
<dbReference type="AlphaFoldDB" id="A0A937RF85"/>
<comment type="caution">
    <text evidence="1">The sequence shown here is derived from an EMBL/GenBank/DDBJ whole genome shotgun (WGS) entry which is preliminary data.</text>
</comment>
<accession>A0A937RF85</accession>
<proteinExistence type="predicted"/>
<dbReference type="Proteomes" id="UP000604475">
    <property type="component" value="Unassembled WGS sequence"/>
</dbReference>
<dbReference type="EMBL" id="JAEACQ010000127">
    <property type="protein sequence ID" value="MBL7626319.1"/>
    <property type="molecule type" value="Genomic_DNA"/>
</dbReference>
<keyword evidence="2" id="KW-1185">Reference proteome</keyword>
<organism evidence="1 2">
    <name type="scientific">Frankia nepalensis</name>
    <dbReference type="NCBI Taxonomy" id="1836974"/>
    <lineage>
        <taxon>Bacteria</taxon>
        <taxon>Bacillati</taxon>
        <taxon>Actinomycetota</taxon>
        <taxon>Actinomycetes</taxon>
        <taxon>Frankiales</taxon>
        <taxon>Frankiaceae</taxon>
        <taxon>Frankia</taxon>
    </lineage>
</organism>
<evidence type="ECO:0000313" key="2">
    <source>
        <dbReference type="Proteomes" id="UP000604475"/>
    </source>
</evidence>
<evidence type="ECO:0000313" key="1">
    <source>
        <dbReference type="EMBL" id="MBL7626319.1"/>
    </source>
</evidence>
<protein>
    <submittedName>
        <fullName evidence="1">Uncharacterized protein</fullName>
    </submittedName>
</protein>
<name>A0A937RF85_9ACTN</name>
<dbReference type="RefSeq" id="WP_203007671.1">
    <property type="nucleotide sequence ID" value="NZ_JADWYU010000121.1"/>
</dbReference>
<gene>
    <name evidence="1" type="ORF">I7412_03840</name>
</gene>
<reference evidence="1" key="1">
    <citation type="submission" date="2020-12" db="EMBL/GenBank/DDBJ databases">
        <title>Genomic characterization of non-nitrogen-fixing Frankia strains.</title>
        <authorList>
            <person name="Carlos-Shanley C."/>
            <person name="Guerra T."/>
            <person name="Hahn D."/>
        </authorList>
    </citation>
    <scope>NUCLEOTIDE SEQUENCE</scope>
    <source>
        <strain evidence="1">CN6</strain>
    </source>
</reference>